<proteinExistence type="predicted"/>
<dbReference type="GO" id="GO:0016209">
    <property type="term" value="F:antioxidant activity"/>
    <property type="evidence" value="ECO:0007669"/>
    <property type="project" value="InterPro"/>
</dbReference>
<dbReference type="OrthoDB" id="25753at2"/>
<sequence>MTGGEKAYMGRYRKAMQYIILAVVLLVGGYAIGNSLFTTSVVLNKGDKPPAFRLAGLDDKVHEWKDYEGKPLILNFWGTFCPPCRNEMPALQKQYEKWNGQGLQLVGINLSEDSLTVESFIRQVGVSFPILLDMDKKTEKAYGLKQYPTTFFITAKGTIQEVVIGGLLTEEEIETRVERLMKSNS</sequence>
<dbReference type="CDD" id="cd02966">
    <property type="entry name" value="TlpA_like_family"/>
    <property type="match status" value="1"/>
</dbReference>
<feature type="domain" description="Thioredoxin" evidence="7">
    <location>
        <begin position="43"/>
        <end position="182"/>
    </location>
</feature>
<keyword evidence="9" id="KW-1185">Reference proteome</keyword>
<gene>
    <name evidence="8" type="ORF">E2980_04130</name>
</gene>
<protein>
    <submittedName>
        <fullName evidence="8">Redoxin domain-containing protein</fullName>
    </submittedName>
</protein>
<dbReference type="SUPFAM" id="SSF52833">
    <property type="entry name" value="Thioredoxin-like"/>
    <property type="match status" value="1"/>
</dbReference>
<evidence type="ECO:0000256" key="1">
    <source>
        <dbReference type="ARBA" id="ARBA00004196"/>
    </source>
</evidence>
<keyword evidence="6" id="KW-0812">Transmembrane</keyword>
<dbReference type="InterPro" id="IPR017937">
    <property type="entry name" value="Thioredoxin_CS"/>
</dbReference>
<dbReference type="Gene3D" id="3.40.30.10">
    <property type="entry name" value="Glutaredoxin"/>
    <property type="match status" value="1"/>
</dbReference>
<keyword evidence="6" id="KW-0472">Membrane</keyword>
<organism evidence="8 9">
    <name type="scientific">Cohnella luojiensis</name>
    <dbReference type="NCBI Taxonomy" id="652876"/>
    <lineage>
        <taxon>Bacteria</taxon>
        <taxon>Bacillati</taxon>
        <taxon>Bacillota</taxon>
        <taxon>Bacilli</taxon>
        <taxon>Bacillales</taxon>
        <taxon>Paenibacillaceae</taxon>
        <taxon>Cohnella</taxon>
    </lineage>
</organism>
<dbReference type="EMBL" id="SOMN01000003">
    <property type="protein sequence ID" value="TFE29952.1"/>
    <property type="molecule type" value="Genomic_DNA"/>
</dbReference>
<dbReference type="GO" id="GO:0030313">
    <property type="term" value="C:cell envelope"/>
    <property type="evidence" value="ECO:0007669"/>
    <property type="project" value="UniProtKB-SubCell"/>
</dbReference>
<dbReference type="InterPro" id="IPR036249">
    <property type="entry name" value="Thioredoxin-like_sf"/>
</dbReference>
<dbReference type="GO" id="GO:0016491">
    <property type="term" value="F:oxidoreductase activity"/>
    <property type="evidence" value="ECO:0007669"/>
    <property type="project" value="InterPro"/>
</dbReference>
<dbReference type="PANTHER" id="PTHR42852">
    <property type="entry name" value="THIOL:DISULFIDE INTERCHANGE PROTEIN DSBE"/>
    <property type="match status" value="1"/>
</dbReference>
<dbReference type="Proteomes" id="UP000297900">
    <property type="component" value="Unassembled WGS sequence"/>
</dbReference>
<dbReference type="InterPro" id="IPR050553">
    <property type="entry name" value="Thioredoxin_ResA/DsbE_sf"/>
</dbReference>
<keyword evidence="3" id="KW-0735">Signal-anchor</keyword>
<evidence type="ECO:0000256" key="5">
    <source>
        <dbReference type="ARBA" id="ARBA00023284"/>
    </source>
</evidence>
<feature type="transmembrane region" description="Helical" evidence="6">
    <location>
        <begin position="18"/>
        <end position="37"/>
    </location>
</feature>
<dbReference type="PROSITE" id="PS51352">
    <property type="entry name" value="THIOREDOXIN_2"/>
    <property type="match status" value="1"/>
</dbReference>
<name>A0A4Y8M598_9BACL</name>
<dbReference type="InterPro" id="IPR000866">
    <property type="entry name" value="AhpC/TSA"/>
</dbReference>
<keyword evidence="6" id="KW-1133">Transmembrane helix</keyword>
<comment type="caution">
    <text evidence="8">The sequence shown here is derived from an EMBL/GenBank/DDBJ whole genome shotgun (WGS) entry which is preliminary data.</text>
</comment>
<dbReference type="GO" id="GO:0017004">
    <property type="term" value="P:cytochrome complex assembly"/>
    <property type="evidence" value="ECO:0007669"/>
    <property type="project" value="UniProtKB-KW"/>
</dbReference>
<dbReference type="InterPro" id="IPR013766">
    <property type="entry name" value="Thioredoxin_domain"/>
</dbReference>
<keyword evidence="2" id="KW-0201">Cytochrome c-type biogenesis</keyword>
<dbReference type="PROSITE" id="PS00194">
    <property type="entry name" value="THIOREDOXIN_1"/>
    <property type="match status" value="1"/>
</dbReference>
<evidence type="ECO:0000259" key="7">
    <source>
        <dbReference type="PROSITE" id="PS51352"/>
    </source>
</evidence>
<evidence type="ECO:0000256" key="4">
    <source>
        <dbReference type="ARBA" id="ARBA00023157"/>
    </source>
</evidence>
<evidence type="ECO:0000256" key="6">
    <source>
        <dbReference type="SAM" id="Phobius"/>
    </source>
</evidence>
<keyword evidence="4" id="KW-1015">Disulfide bond</keyword>
<dbReference type="AlphaFoldDB" id="A0A4Y8M598"/>
<evidence type="ECO:0000256" key="2">
    <source>
        <dbReference type="ARBA" id="ARBA00022748"/>
    </source>
</evidence>
<dbReference type="PANTHER" id="PTHR42852:SF6">
    <property type="entry name" value="THIOL:DISULFIDE INTERCHANGE PROTEIN DSBE"/>
    <property type="match status" value="1"/>
</dbReference>
<evidence type="ECO:0000313" key="9">
    <source>
        <dbReference type="Proteomes" id="UP000297900"/>
    </source>
</evidence>
<keyword evidence="5" id="KW-0676">Redox-active center</keyword>
<dbReference type="Pfam" id="PF00578">
    <property type="entry name" value="AhpC-TSA"/>
    <property type="match status" value="1"/>
</dbReference>
<reference evidence="8 9" key="1">
    <citation type="submission" date="2019-03" db="EMBL/GenBank/DDBJ databases">
        <title>Cohnella endophytica sp. nov., a novel endophytic bacterium isolated from bark of Sonneratia apetala.</title>
        <authorList>
            <person name="Tuo L."/>
        </authorList>
    </citation>
    <scope>NUCLEOTIDE SEQUENCE [LARGE SCALE GENOMIC DNA]</scope>
    <source>
        <strain evidence="8 9">CCTCC AB 208254</strain>
    </source>
</reference>
<evidence type="ECO:0000256" key="3">
    <source>
        <dbReference type="ARBA" id="ARBA00022968"/>
    </source>
</evidence>
<accession>A0A4Y8M598</accession>
<evidence type="ECO:0000313" key="8">
    <source>
        <dbReference type="EMBL" id="TFE29952.1"/>
    </source>
</evidence>
<comment type="subcellular location">
    <subcellularLocation>
        <location evidence="1">Cell envelope</location>
    </subcellularLocation>
</comment>